<accession>A0A4Y2QGG8</accession>
<feature type="compositionally biased region" description="Polar residues" evidence="1">
    <location>
        <begin position="30"/>
        <end position="41"/>
    </location>
</feature>
<organism evidence="2 3">
    <name type="scientific">Araneus ventricosus</name>
    <name type="common">Orbweaver spider</name>
    <name type="synonym">Epeira ventricosa</name>
    <dbReference type="NCBI Taxonomy" id="182803"/>
    <lineage>
        <taxon>Eukaryota</taxon>
        <taxon>Metazoa</taxon>
        <taxon>Ecdysozoa</taxon>
        <taxon>Arthropoda</taxon>
        <taxon>Chelicerata</taxon>
        <taxon>Arachnida</taxon>
        <taxon>Araneae</taxon>
        <taxon>Araneomorphae</taxon>
        <taxon>Entelegynae</taxon>
        <taxon>Araneoidea</taxon>
        <taxon>Araneidae</taxon>
        <taxon>Araneus</taxon>
    </lineage>
</organism>
<protein>
    <submittedName>
        <fullName evidence="2">Uncharacterized protein</fullName>
    </submittedName>
</protein>
<dbReference type="AlphaFoldDB" id="A0A4Y2QGG8"/>
<feature type="region of interest" description="Disordered" evidence="1">
    <location>
        <begin position="30"/>
        <end position="55"/>
    </location>
</feature>
<proteinExistence type="predicted"/>
<evidence type="ECO:0000313" key="2">
    <source>
        <dbReference type="EMBL" id="GBN62307.1"/>
    </source>
</evidence>
<dbReference type="EMBL" id="BGPR01299202">
    <property type="protein sequence ID" value="GBN62307.1"/>
    <property type="molecule type" value="Genomic_DNA"/>
</dbReference>
<evidence type="ECO:0000313" key="3">
    <source>
        <dbReference type="Proteomes" id="UP000499080"/>
    </source>
</evidence>
<comment type="caution">
    <text evidence="2">The sequence shown here is derived from an EMBL/GenBank/DDBJ whole genome shotgun (WGS) entry which is preliminary data.</text>
</comment>
<reference evidence="2 3" key="1">
    <citation type="journal article" date="2019" name="Sci. Rep.">
        <title>Orb-weaving spider Araneus ventricosus genome elucidates the spidroin gene catalogue.</title>
        <authorList>
            <person name="Kono N."/>
            <person name="Nakamura H."/>
            <person name="Ohtoshi R."/>
            <person name="Moran D.A.P."/>
            <person name="Shinohara A."/>
            <person name="Yoshida Y."/>
            <person name="Fujiwara M."/>
            <person name="Mori M."/>
            <person name="Tomita M."/>
            <person name="Arakawa K."/>
        </authorList>
    </citation>
    <scope>NUCLEOTIDE SEQUENCE [LARGE SCALE GENOMIC DNA]</scope>
</reference>
<name>A0A4Y2QGG8_ARAVE</name>
<sequence length="113" mass="12815">SPRFYAAYPIIPKHRLGRRNVARYEWNRPVFTQPSPLSPSTGPFPHRGQPSRSHSLPGRFAASTLFAQHCPCHLAASRLSATTFVSFKCCMKIGGTDRKTMVDFIFFVDNRFL</sequence>
<feature type="non-terminal residue" evidence="2">
    <location>
        <position position="1"/>
    </location>
</feature>
<evidence type="ECO:0000256" key="1">
    <source>
        <dbReference type="SAM" id="MobiDB-lite"/>
    </source>
</evidence>
<keyword evidence="3" id="KW-1185">Reference proteome</keyword>
<gene>
    <name evidence="2" type="ORF">AVEN_264446_1</name>
</gene>
<dbReference type="Proteomes" id="UP000499080">
    <property type="component" value="Unassembled WGS sequence"/>
</dbReference>